<reference evidence="6 7" key="1">
    <citation type="submission" date="2021-05" db="EMBL/GenBank/DDBJ databases">
        <title>Kineosporia and Streptomyces sp. nov. two new marine actinobacteria isolated from Coral.</title>
        <authorList>
            <person name="Buangrab K."/>
            <person name="Sutthacheep M."/>
            <person name="Yeemin T."/>
            <person name="Harunari E."/>
            <person name="Igarashi Y."/>
            <person name="Kanchanasin P."/>
            <person name="Tanasupawat S."/>
            <person name="Phongsopitanun W."/>
        </authorList>
    </citation>
    <scope>NUCLEOTIDE SEQUENCE [LARGE SCALE GENOMIC DNA]</scope>
    <source>
        <strain evidence="6 7">J2-2</strain>
    </source>
</reference>
<dbReference type="SUPFAM" id="SSF52738">
    <property type="entry name" value="Methylesterase CheB, C-terminal domain"/>
    <property type="match status" value="1"/>
</dbReference>
<dbReference type="InterPro" id="IPR035909">
    <property type="entry name" value="CheB_C"/>
</dbReference>
<feature type="active site" evidence="4">
    <location>
        <position position="39"/>
    </location>
</feature>
<feature type="active site" evidence="4">
    <location>
        <position position="12"/>
    </location>
</feature>
<sequence>MAQRDVVVVGASAGGVEAITRLLSPLPADLPACVLVVLHTPATGVNALATILSRVTALKVVAAEGETPFERGSVIVARPDHHLLVVDDRVILTRGPRENGHRPAVDVLFRSAARVLGPRVVGVVLSGALDDGSAGLVSVRARGGVAIVQDPLDAAQPGMPANAIAAADPEHVLPLDAIPATLTGLVGAEVGEVPTPAPGDPLGEEVEIARHGSSRAAGRQHYQSNPAGLTCPDCHGPLFAIDEAGYVRYRCLTGHAWSAESLLAETDAALEGALWMGLRSLEEKASLADNMSTRARTHDQPLVARRFAEQAAEAREAAALIRRTLLANPGAGRAGDHAEQSESTESA</sequence>
<dbReference type="InterPro" id="IPR011247">
    <property type="entry name" value="Chemotax_prot-Glu_Me-esterase"/>
</dbReference>
<dbReference type="PANTHER" id="PTHR42872">
    <property type="entry name" value="PROTEIN-GLUTAMATE METHYLESTERASE/PROTEIN-GLUTAMINE GLUTAMINASE"/>
    <property type="match status" value="1"/>
</dbReference>
<dbReference type="Proteomes" id="UP001197247">
    <property type="component" value="Unassembled WGS sequence"/>
</dbReference>
<dbReference type="EMBL" id="JAHBAY010000004">
    <property type="protein sequence ID" value="MBT0769619.1"/>
    <property type="molecule type" value="Genomic_DNA"/>
</dbReference>
<feature type="domain" description="CheB-type methylesterase" evidence="5">
    <location>
        <begin position="1"/>
        <end position="189"/>
    </location>
</feature>
<evidence type="ECO:0000313" key="6">
    <source>
        <dbReference type="EMBL" id="MBT0769619.1"/>
    </source>
</evidence>
<proteinExistence type="predicted"/>
<gene>
    <name evidence="6" type="ORF">KIH74_11845</name>
</gene>
<organism evidence="6 7">
    <name type="scientific">Kineosporia corallincola</name>
    <dbReference type="NCBI Taxonomy" id="2835133"/>
    <lineage>
        <taxon>Bacteria</taxon>
        <taxon>Bacillati</taxon>
        <taxon>Actinomycetota</taxon>
        <taxon>Actinomycetes</taxon>
        <taxon>Kineosporiales</taxon>
        <taxon>Kineosporiaceae</taxon>
        <taxon>Kineosporia</taxon>
    </lineage>
</organism>
<evidence type="ECO:0000259" key="5">
    <source>
        <dbReference type="PROSITE" id="PS50122"/>
    </source>
</evidence>
<evidence type="ECO:0000256" key="4">
    <source>
        <dbReference type="PROSITE-ProRule" id="PRU00050"/>
    </source>
</evidence>
<dbReference type="PIRSF" id="PIRSF036461">
    <property type="entry name" value="Chmtx_methlestr"/>
    <property type="match status" value="1"/>
</dbReference>
<name>A0ABS5TGV2_9ACTN</name>
<accession>A0ABS5TGV2</accession>
<dbReference type="Gene3D" id="3.40.50.180">
    <property type="entry name" value="Methylesterase CheB, C-terminal domain"/>
    <property type="match status" value="1"/>
</dbReference>
<evidence type="ECO:0000256" key="1">
    <source>
        <dbReference type="ARBA" id="ARBA00022801"/>
    </source>
</evidence>
<comment type="caution">
    <text evidence="6">The sequence shown here is derived from an EMBL/GenBank/DDBJ whole genome shotgun (WGS) entry which is preliminary data.</text>
</comment>
<evidence type="ECO:0000256" key="2">
    <source>
        <dbReference type="ARBA" id="ARBA00039140"/>
    </source>
</evidence>
<evidence type="ECO:0000313" key="7">
    <source>
        <dbReference type="Proteomes" id="UP001197247"/>
    </source>
</evidence>
<dbReference type="CDD" id="cd16433">
    <property type="entry name" value="CheB"/>
    <property type="match status" value="1"/>
</dbReference>
<evidence type="ECO:0000256" key="3">
    <source>
        <dbReference type="ARBA" id="ARBA00048267"/>
    </source>
</evidence>
<protein>
    <recommendedName>
        <fullName evidence="2">protein-glutamate methylesterase</fullName>
        <ecNumber evidence="2">3.1.1.61</ecNumber>
    </recommendedName>
</protein>
<keyword evidence="7" id="KW-1185">Reference proteome</keyword>
<keyword evidence="1 4" id="KW-0378">Hydrolase</keyword>
<comment type="catalytic activity">
    <reaction evidence="3">
        <text>[protein]-L-glutamate 5-O-methyl ester + H2O = L-glutamyl-[protein] + methanol + H(+)</text>
        <dbReference type="Rhea" id="RHEA:23236"/>
        <dbReference type="Rhea" id="RHEA-COMP:10208"/>
        <dbReference type="Rhea" id="RHEA-COMP:10311"/>
        <dbReference type="ChEBI" id="CHEBI:15377"/>
        <dbReference type="ChEBI" id="CHEBI:15378"/>
        <dbReference type="ChEBI" id="CHEBI:17790"/>
        <dbReference type="ChEBI" id="CHEBI:29973"/>
        <dbReference type="ChEBI" id="CHEBI:82795"/>
        <dbReference type="EC" id="3.1.1.61"/>
    </reaction>
</comment>
<dbReference type="RefSeq" id="WP_214155918.1">
    <property type="nucleotide sequence ID" value="NZ_JAHBAY010000004.1"/>
</dbReference>
<feature type="active site" evidence="4">
    <location>
        <position position="131"/>
    </location>
</feature>
<keyword evidence="4" id="KW-0145">Chemotaxis</keyword>
<dbReference type="InterPro" id="IPR000673">
    <property type="entry name" value="Sig_transdc_resp-reg_Me-estase"/>
</dbReference>
<dbReference type="PROSITE" id="PS50122">
    <property type="entry name" value="CHEB"/>
    <property type="match status" value="1"/>
</dbReference>
<dbReference type="PANTHER" id="PTHR42872:SF6">
    <property type="entry name" value="PROTEIN-GLUTAMATE METHYLESTERASE_PROTEIN-GLUTAMINE GLUTAMINASE"/>
    <property type="match status" value="1"/>
</dbReference>
<dbReference type="Pfam" id="PF01339">
    <property type="entry name" value="CheB_methylest"/>
    <property type="match status" value="1"/>
</dbReference>
<dbReference type="EC" id="3.1.1.61" evidence="2"/>